<protein>
    <recommendedName>
        <fullName evidence="3">DUF1499 domain-containing protein</fullName>
    </recommendedName>
</protein>
<accession>A0A1H7Y3S0</accession>
<dbReference type="RefSeq" id="WP_072754232.1">
    <property type="nucleotide sequence ID" value="NZ_FOAW01000036.1"/>
</dbReference>
<dbReference type="AlphaFoldDB" id="A0A1H7Y3S0"/>
<gene>
    <name evidence="1" type="ORF">SAMN05444583_13628</name>
</gene>
<proteinExistence type="predicted"/>
<evidence type="ECO:0008006" key="3">
    <source>
        <dbReference type="Google" id="ProtNLM"/>
    </source>
</evidence>
<name>A0A1H7Y3S0_9NOCA</name>
<organism evidence="1 2">
    <name type="scientific">Rhodococcus maanshanensis</name>
    <dbReference type="NCBI Taxonomy" id="183556"/>
    <lineage>
        <taxon>Bacteria</taxon>
        <taxon>Bacillati</taxon>
        <taxon>Actinomycetota</taxon>
        <taxon>Actinomycetes</taxon>
        <taxon>Mycobacteriales</taxon>
        <taxon>Nocardiaceae</taxon>
        <taxon>Rhodococcus</taxon>
    </lineage>
</organism>
<evidence type="ECO:0000313" key="2">
    <source>
        <dbReference type="Proteomes" id="UP000198677"/>
    </source>
</evidence>
<keyword evidence="2" id="KW-1185">Reference proteome</keyword>
<dbReference type="OrthoDB" id="5198099at2"/>
<evidence type="ECO:0000313" key="1">
    <source>
        <dbReference type="EMBL" id="SEM40565.1"/>
    </source>
</evidence>
<sequence>MAISRNAAYTFAAPPDVLFGLAWNTLNTVFGNVTQVAPTTLRAKTKLSLASWGEEVSVDVQQAPTGSVVTVTSRSRAGLQVIDWGVHRRNIDTVFAALAGALETARLRPAAGAC</sequence>
<reference evidence="2" key="1">
    <citation type="submission" date="2016-10" db="EMBL/GenBank/DDBJ databases">
        <authorList>
            <person name="Varghese N."/>
            <person name="Submissions S."/>
        </authorList>
    </citation>
    <scope>NUCLEOTIDE SEQUENCE [LARGE SCALE GENOMIC DNA]</scope>
    <source>
        <strain evidence="2">DSM 44675</strain>
    </source>
</reference>
<dbReference type="EMBL" id="FOAW01000036">
    <property type="protein sequence ID" value="SEM40565.1"/>
    <property type="molecule type" value="Genomic_DNA"/>
</dbReference>
<dbReference type="Proteomes" id="UP000198677">
    <property type="component" value="Unassembled WGS sequence"/>
</dbReference>